<dbReference type="SUPFAM" id="SSF49695">
    <property type="entry name" value="gamma-Crystallin-like"/>
    <property type="match status" value="1"/>
</dbReference>
<name>A0A7R9GDY1_9CRUS</name>
<sequence length="295" mass="31435">MVTMTLRAVELFIILIVTIITAMGSSAADKDATMAATQEVRLFTLAGQSGASTTTAIKCDDASTCSTPDVMDNSFDGVCVDGLWIFYSEIDYAGDSEFHFGSNTCADFAFGADNLSSFRYVGSLLDWMKPGLTLYREDGYRGQELYKSGDGNSVISGNSTWRSLFVSGLDDWTLYSNADFSGVSVCIGDVISSFGPGYIDGIEEVIGVGTVEDGYRGQELYKSGDGNSVISGNSTWRSLFVSGLDDWTLYSNADFSGVSVCIGDVISSFGPGYIDGIEEVIGVGTVGSVRRGCFK</sequence>
<dbReference type="EMBL" id="OA882856">
    <property type="protein sequence ID" value="CAD7277179.1"/>
    <property type="molecule type" value="Genomic_DNA"/>
</dbReference>
<evidence type="ECO:0000256" key="1">
    <source>
        <dbReference type="SAM" id="SignalP"/>
    </source>
</evidence>
<feature type="signal peptide" evidence="1">
    <location>
        <begin position="1"/>
        <end position="27"/>
    </location>
</feature>
<dbReference type="AlphaFoldDB" id="A0A7R9GDY1"/>
<organism evidence="2">
    <name type="scientific">Notodromas monacha</name>
    <dbReference type="NCBI Taxonomy" id="399045"/>
    <lineage>
        <taxon>Eukaryota</taxon>
        <taxon>Metazoa</taxon>
        <taxon>Ecdysozoa</taxon>
        <taxon>Arthropoda</taxon>
        <taxon>Crustacea</taxon>
        <taxon>Oligostraca</taxon>
        <taxon>Ostracoda</taxon>
        <taxon>Podocopa</taxon>
        <taxon>Podocopida</taxon>
        <taxon>Cypridocopina</taxon>
        <taxon>Cypridoidea</taxon>
        <taxon>Cyprididae</taxon>
        <taxon>Notodromas</taxon>
    </lineage>
</organism>
<keyword evidence="3" id="KW-1185">Reference proteome</keyword>
<gene>
    <name evidence="2" type="ORF">NMOB1V02_LOCUS4917</name>
</gene>
<dbReference type="EMBL" id="CAJPEX010000819">
    <property type="protein sequence ID" value="CAG0917331.1"/>
    <property type="molecule type" value="Genomic_DNA"/>
</dbReference>
<protein>
    <submittedName>
        <fullName evidence="2">Uncharacterized protein</fullName>
    </submittedName>
</protein>
<dbReference type="InterPro" id="IPR011024">
    <property type="entry name" value="G_crystallin-like"/>
</dbReference>
<evidence type="ECO:0000313" key="3">
    <source>
        <dbReference type="Proteomes" id="UP000678499"/>
    </source>
</evidence>
<reference evidence="2" key="1">
    <citation type="submission" date="2020-11" db="EMBL/GenBank/DDBJ databases">
        <authorList>
            <person name="Tran Van P."/>
        </authorList>
    </citation>
    <scope>NUCLEOTIDE SEQUENCE</scope>
</reference>
<evidence type="ECO:0000313" key="2">
    <source>
        <dbReference type="EMBL" id="CAD7277179.1"/>
    </source>
</evidence>
<dbReference type="OrthoDB" id="6381640at2759"/>
<accession>A0A7R9GDY1</accession>
<keyword evidence="1" id="KW-0732">Signal</keyword>
<proteinExistence type="predicted"/>
<feature type="chain" id="PRO_5036403241" evidence="1">
    <location>
        <begin position="28"/>
        <end position="295"/>
    </location>
</feature>
<dbReference type="Proteomes" id="UP000678499">
    <property type="component" value="Unassembled WGS sequence"/>
</dbReference>